<keyword evidence="1" id="KW-1133">Transmembrane helix</keyword>
<keyword evidence="1" id="KW-0472">Membrane</keyword>
<dbReference type="RefSeq" id="YP_001497774.1">
    <property type="nucleotide sequence ID" value="NC_009898.1"/>
</dbReference>
<name>A7IXA3_PBCVN</name>
<evidence type="ECO:0000313" key="3">
    <source>
        <dbReference type="Proteomes" id="UP000202419"/>
    </source>
</evidence>
<keyword evidence="3" id="KW-1185">Reference proteome</keyword>
<organism evidence="2 3">
    <name type="scientific">Paramecium bursaria Chlorella virus NY2A</name>
    <name type="common">PBCV-NY2A</name>
    <dbReference type="NCBI Taxonomy" id="46021"/>
    <lineage>
        <taxon>Viruses</taxon>
        <taxon>Varidnaviria</taxon>
        <taxon>Bamfordvirae</taxon>
        <taxon>Nucleocytoviricota</taxon>
        <taxon>Megaviricetes</taxon>
        <taxon>Algavirales</taxon>
        <taxon>Phycodnaviridae</taxon>
        <taxon>Chlorovirus</taxon>
        <taxon>Chlorovirus americanus</taxon>
    </lineage>
</organism>
<sequence>MHYHRYSNSNSSCSNCHLNCLMFCYSHVYSLVSILLYPLSYYIIHILNFFIVKHIDQLSYGLFILI</sequence>
<gene>
    <name evidence="2" type="primary">b578L</name>
    <name evidence="2" type="ORF">NY2A_b578L</name>
</gene>
<dbReference type="Proteomes" id="UP000202419">
    <property type="component" value="Segment"/>
</dbReference>
<accession>A7IXA3</accession>
<protein>
    <submittedName>
        <fullName evidence="2">Uncharacterized protein b578L</fullName>
    </submittedName>
</protein>
<reference evidence="2 3" key="1">
    <citation type="journal article" date="2007" name="Virology">
        <title>Sequence and annotation of the 369-kb NY-2A and the 345-kb AR158 viruses that infect Chlorella NC64A.</title>
        <authorList>
            <person name="Fitzgerald L.A."/>
            <person name="Graves M.V."/>
            <person name="Li X."/>
            <person name="Feldblyum T."/>
            <person name="Nierman W.C."/>
            <person name="Van Etten J.L."/>
        </authorList>
    </citation>
    <scope>NUCLEOTIDE SEQUENCE [LARGE SCALE GENOMIC DNA]</scope>
    <source>
        <strain evidence="2 3">NY-2A</strain>
    </source>
</reference>
<evidence type="ECO:0000256" key="1">
    <source>
        <dbReference type="SAM" id="Phobius"/>
    </source>
</evidence>
<proteinExistence type="predicted"/>
<dbReference type="EMBL" id="DQ491002">
    <property type="protein sequence ID" value="ABT14977.1"/>
    <property type="molecule type" value="Genomic_DNA"/>
</dbReference>
<organismHost>
    <name type="scientific">Chlorella</name>
    <dbReference type="NCBI Taxonomy" id="3071"/>
</organismHost>
<dbReference type="KEGG" id="vg:5659522"/>
<keyword evidence="1" id="KW-0812">Transmembrane</keyword>
<evidence type="ECO:0000313" key="2">
    <source>
        <dbReference type="EMBL" id="ABT14977.1"/>
    </source>
</evidence>
<feature type="transmembrane region" description="Helical" evidence="1">
    <location>
        <begin position="28"/>
        <end position="52"/>
    </location>
</feature>
<dbReference type="GeneID" id="5659522"/>